<sequence length="76" mass="8879">MVINKKLKSLSEEKQDIKSKIITLSNSNKEFSQKDYNDAIELLLVSDLETKRQILSDIIEKIKWNGHNNYLKTTIK</sequence>
<dbReference type="AlphaFoldDB" id="A0A174EZU4"/>
<accession>A0A174EZU4</accession>
<proteinExistence type="predicted"/>
<name>A0A174EZU4_9CLOT</name>
<dbReference type="RefSeq" id="WP_055277011.1">
    <property type="nucleotide sequence ID" value="NZ_CYZV01000024.1"/>
</dbReference>
<reference evidence="1 2" key="1">
    <citation type="submission" date="2015-09" db="EMBL/GenBank/DDBJ databases">
        <authorList>
            <consortium name="Pathogen Informatics"/>
        </authorList>
    </citation>
    <scope>NUCLEOTIDE SEQUENCE [LARGE SCALE GENOMIC DNA]</scope>
    <source>
        <strain evidence="1 2">2789STDY5834855</strain>
    </source>
</reference>
<dbReference type="EMBL" id="CYZV01000024">
    <property type="protein sequence ID" value="CUO42086.1"/>
    <property type="molecule type" value="Genomic_DNA"/>
</dbReference>
<gene>
    <name evidence="1" type="ORF">ERS852470_02290</name>
</gene>
<evidence type="ECO:0000313" key="2">
    <source>
        <dbReference type="Proteomes" id="UP000095558"/>
    </source>
</evidence>
<evidence type="ECO:0000313" key="1">
    <source>
        <dbReference type="EMBL" id="CUO42086.1"/>
    </source>
</evidence>
<organism evidence="1 2">
    <name type="scientific">Clostridium disporicum</name>
    <dbReference type="NCBI Taxonomy" id="84024"/>
    <lineage>
        <taxon>Bacteria</taxon>
        <taxon>Bacillati</taxon>
        <taxon>Bacillota</taxon>
        <taxon>Clostridia</taxon>
        <taxon>Eubacteriales</taxon>
        <taxon>Clostridiaceae</taxon>
        <taxon>Clostridium</taxon>
    </lineage>
</organism>
<protein>
    <submittedName>
        <fullName evidence="1">Uncharacterized protein</fullName>
    </submittedName>
</protein>
<dbReference type="Proteomes" id="UP000095558">
    <property type="component" value="Unassembled WGS sequence"/>
</dbReference>